<proteinExistence type="predicted"/>
<accession>A0A2P2J8Z6</accession>
<protein>
    <submittedName>
        <fullName evidence="1">Uncharacterized protein</fullName>
    </submittedName>
</protein>
<dbReference type="EMBL" id="GGEC01009455">
    <property type="protein sequence ID" value="MBW89938.1"/>
    <property type="molecule type" value="Transcribed_RNA"/>
</dbReference>
<name>A0A2P2J8Z6_RHIMU</name>
<sequence>MSFVLIVCLVYSFIHEIYVFFSENQRQLVPPFFF</sequence>
<evidence type="ECO:0000313" key="1">
    <source>
        <dbReference type="EMBL" id="MBW89938.1"/>
    </source>
</evidence>
<reference evidence="1" key="1">
    <citation type="submission" date="2018-02" db="EMBL/GenBank/DDBJ databases">
        <title>Rhizophora mucronata_Transcriptome.</title>
        <authorList>
            <person name="Meera S.P."/>
            <person name="Sreeshan A."/>
            <person name="Augustine A."/>
        </authorList>
    </citation>
    <scope>NUCLEOTIDE SEQUENCE</scope>
    <source>
        <tissue evidence="1">Leaf</tissue>
    </source>
</reference>
<dbReference type="AlphaFoldDB" id="A0A2P2J8Z6"/>
<organism evidence="1">
    <name type="scientific">Rhizophora mucronata</name>
    <name type="common">Asiatic mangrove</name>
    <dbReference type="NCBI Taxonomy" id="61149"/>
    <lineage>
        <taxon>Eukaryota</taxon>
        <taxon>Viridiplantae</taxon>
        <taxon>Streptophyta</taxon>
        <taxon>Embryophyta</taxon>
        <taxon>Tracheophyta</taxon>
        <taxon>Spermatophyta</taxon>
        <taxon>Magnoliopsida</taxon>
        <taxon>eudicotyledons</taxon>
        <taxon>Gunneridae</taxon>
        <taxon>Pentapetalae</taxon>
        <taxon>rosids</taxon>
        <taxon>fabids</taxon>
        <taxon>Malpighiales</taxon>
        <taxon>Rhizophoraceae</taxon>
        <taxon>Rhizophora</taxon>
    </lineage>
</organism>